<gene>
    <name evidence="2" type="ORF">A2968_02980</name>
</gene>
<evidence type="ECO:0000259" key="1">
    <source>
        <dbReference type="Pfam" id="PF13472"/>
    </source>
</evidence>
<accession>A0A1F6BBH7</accession>
<dbReference type="Gene3D" id="3.40.50.1110">
    <property type="entry name" value="SGNH hydrolase"/>
    <property type="match status" value="1"/>
</dbReference>
<dbReference type="STRING" id="1798391.A2968_02980"/>
<reference evidence="2 3" key="1">
    <citation type="journal article" date="2016" name="Nat. Commun.">
        <title>Thousands of microbial genomes shed light on interconnected biogeochemical processes in an aquifer system.</title>
        <authorList>
            <person name="Anantharaman K."/>
            <person name="Brown C.T."/>
            <person name="Hug L.A."/>
            <person name="Sharon I."/>
            <person name="Castelle C.J."/>
            <person name="Probst A.J."/>
            <person name="Thomas B.C."/>
            <person name="Singh A."/>
            <person name="Wilkins M.J."/>
            <person name="Karaoz U."/>
            <person name="Brodie E.L."/>
            <person name="Williams K.H."/>
            <person name="Hubbard S.S."/>
            <person name="Banfield J.F."/>
        </authorList>
    </citation>
    <scope>NUCLEOTIDE SEQUENCE [LARGE SCALE GENOMIC DNA]</scope>
</reference>
<name>A0A1F6BBH7_9BACT</name>
<dbReference type="EMBL" id="MFJU01000035">
    <property type="protein sequence ID" value="OGG34112.1"/>
    <property type="molecule type" value="Genomic_DNA"/>
</dbReference>
<dbReference type="InterPro" id="IPR013830">
    <property type="entry name" value="SGNH_hydro"/>
</dbReference>
<organism evidence="2 3">
    <name type="scientific">Candidatus Gottesmanbacteria bacterium RIFCSPLOWO2_01_FULL_42_22</name>
    <dbReference type="NCBI Taxonomy" id="1798391"/>
    <lineage>
        <taxon>Bacteria</taxon>
        <taxon>Candidatus Gottesmaniibacteriota</taxon>
    </lineage>
</organism>
<protein>
    <recommendedName>
        <fullName evidence="1">SGNH hydrolase-type esterase domain-containing protein</fullName>
    </recommendedName>
</protein>
<dbReference type="AlphaFoldDB" id="A0A1F6BBH7"/>
<evidence type="ECO:0000313" key="2">
    <source>
        <dbReference type="EMBL" id="OGG34112.1"/>
    </source>
</evidence>
<evidence type="ECO:0000313" key="3">
    <source>
        <dbReference type="Proteomes" id="UP000176228"/>
    </source>
</evidence>
<dbReference type="Pfam" id="PF13472">
    <property type="entry name" value="Lipase_GDSL_2"/>
    <property type="match status" value="1"/>
</dbReference>
<feature type="domain" description="SGNH hydrolase-type esterase" evidence="1">
    <location>
        <begin position="92"/>
        <end position="338"/>
    </location>
</feature>
<sequence>MKKIMVIMASVTLLELVFLEIILSLIYKNDLPILWQTTGAHILDADLVYRNRPNYHGRDQRPPDFNEEYTINSSGFRDEEIKKDFKGKKILFVGDSMVFGSGISDNAKTVPNLLEAKLPKTDVLNAGVKGYTPDQEYRFIINNSRQFKPDVIIWQLNPHDYANLAYGSVLYDINTQSQLVPLKGNLTATYWYGWAINRLPEFVKDRALVRILIKSFWGIPYLNRSMMIPEEKKEDWVKSKLNLQIEEVIKYCQAENINLVFVLFPVKYSYTGNGQAYNLQYPLYEKIITEAGNLIKKNDIVLIDVGRIIYDRGRISQNNYSDGFFYRDDYHFNEKGAEMAADILAKELTFIFE</sequence>
<dbReference type="Proteomes" id="UP000176228">
    <property type="component" value="Unassembled WGS sequence"/>
</dbReference>
<comment type="caution">
    <text evidence="2">The sequence shown here is derived from an EMBL/GenBank/DDBJ whole genome shotgun (WGS) entry which is preliminary data.</text>
</comment>
<proteinExistence type="predicted"/>
<dbReference type="InterPro" id="IPR036514">
    <property type="entry name" value="SGNH_hydro_sf"/>
</dbReference>
<dbReference type="SUPFAM" id="SSF52266">
    <property type="entry name" value="SGNH hydrolase"/>
    <property type="match status" value="1"/>
</dbReference>